<evidence type="ECO:0000313" key="5">
    <source>
        <dbReference type="Proteomes" id="UP000809440"/>
    </source>
</evidence>
<evidence type="ECO:0000313" key="3">
    <source>
        <dbReference type="EMBL" id="MBM2415721.1"/>
    </source>
</evidence>
<dbReference type="Pfam" id="PF12525">
    <property type="entry name" value="DUF3726"/>
    <property type="match status" value="1"/>
</dbReference>
<dbReference type="OrthoDB" id="8420038at2"/>
<dbReference type="Proteomes" id="UP000809440">
    <property type="component" value="Unassembled WGS sequence"/>
</dbReference>
<accession>A0A9Q2S075</accession>
<dbReference type="InterPro" id="IPR022201">
    <property type="entry name" value="DUF3726"/>
</dbReference>
<dbReference type="AlphaFoldDB" id="A0A9Q2S075"/>
<name>A0A9Q2S075_9RHOB</name>
<dbReference type="EMBL" id="JAFBXE010000001">
    <property type="protein sequence ID" value="MBM2411054.1"/>
    <property type="molecule type" value="Genomic_DNA"/>
</dbReference>
<dbReference type="RefSeq" id="WP_085628738.1">
    <property type="nucleotide sequence ID" value="NZ_JAFBWU010000001.1"/>
</dbReference>
<dbReference type="EMBL" id="JAFBXF010000001">
    <property type="protein sequence ID" value="MBM2415721.1"/>
    <property type="molecule type" value="Genomic_DNA"/>
</dbReference>
<feature type="region of interest" description="Disordered" evidence="1">
    <location>
        <begin position="144"/>
        <end position="167"/>
    </location>
</feature>
<dbReference type="GeneID" id="62640460"/>
<evidence type="ECO:0000313" key="2">
    <source>
        <dbReference type="EMBL" id="MBM2411054.1"/>
    </source>
</evidence>
<sequence>MKHEVRREAELELSLSEITALSARAARGAGRSWGESEEVGEAACWLARAGQDWAGAVLEVLDAAEDGGDCALRVGIVLADTAALSVPIKTKLPMINSPFFLLPFAARLADQAGQRIRLDWADTQVVLAPGACPSITGSVGIAGPAQVTITPDPQDKTPSPDWPPTHRGTVLATQYARLMQFMMASTVPTSASSLAGAGAGGNDDD</sequence>
<evidence type="ECO:0000256" key="1">
    <source>
        <dbReference type="SAM" id="MobiDB-lite"/>
    </source>
</evidence>
<evidence type="ECO:0000313" key="4">
    <source>
        <dbReference type="Proteomes" id="UP000755667"/>
    </source>
</evidence>
<proteinExistence type="predicted"/>
<protein>
    <submittedName>
        <fullName evidence="2">DUF3726 domain-containing protein</fullName>
    </submittedName>
</protein>
<gene>
    <name evidence="2" type="ORF">JQX41_01965</name>
    <name evidence="3" type="ORF">JQX48_01965</name>
</gene>
<reference evidence="2 5" key="1">
    <citation type="submission" date="2021-01" db="EMBL/GenBank/DDBJ databases">
        <title>Diatom-associated Roseobacters Show Island Model of Population Structure.</title>
        <authorList>
            <person name="Qu L."/>
            <person name="Feng X."/>
            <person name="Chen Y."/>
            <person name="Li L."/>
            <person name="Wang X."/>
            <person name="Hu Z."/>
            <person name="Wang H."/>
            <person name="Luo H."/>
        </authorList>
    </citation>
    <scope>NUCLEOTIDE SEQUENCE</scope>
    <source>
        <strain evidence="3 5">CC28-63</strain>
        <strain evidence="2">CC28-69</strain>
    </source>
</reference>
<dbReference type="Proteomes" id="UP000755667">
    <property type="component" value="Unassembled WGS sequence"/>
</dbReference>
<keyword evidence="5" id="KW-1185">Reference proteome</keyword>
<comment type="caution">
    <text evidence="2">The sequence shown here is derived from an EMBL/GenBank/DDBJ whole genome shotgun (WGS) entry which is preliminary data.</text>
</comment>
<organism evidence="2 4">
    <name type="scientific">Marivita cryptomonadis</name>
    <dbReference type="NCBI Taxonomy" id="505252"/>
    <lineage>
        <taxon>Bacteria</taxon>
        <taxon>Pseudomonadati</taxon>
        <taxon>Pseudomonadota</taxon>
        <taxon>Alphaproteobacteria</taxon>
        <taxon>Rhodobacterales</taxon>
        <taxon>Roseobacteraceae</taxon>
        <taxon>Marivita</taxon>
    </lineage>
</organism>